<sequence>MKALESFSRNKTVWQTAEELNLTRSAISHQLRGLEADLPFTLLNRVGTQVELSPQGLRYAEDVRAALRLLVSSAARNADDDVIGPLTISCEPSFASAWLCNNIGRFAAQYEGLDLTIVTLPKTGNMKAYGADIYITFLGGDMDDMETFHMADVVTSPMCSPSFLNATGRNLQVQDLLRMPLLHHADFTDWSNWFQFSGLPTHASRRGIVFSDMHLVYAAAMSGQGVALGDIGLAGTFLGDGKLVRPFGQTARDGRAYYCAVPYSLLEKPAVAVFMNWLRLERQIARDTPHTA</sequence>
<keyword evidence="7" id="KW-1185">Reference proteome</keyword>
<gene>
    <name evidence="6" type="ORF">ACFOMH_20425</name>
</gene>
<evidence type="ECO:0000256" key="3">
    <source>
        <dbReference type="ARBA" id="ARBA00023125"/>
    </source>
</evidence>
<evidence type="ECO:0000256" key="1">
    <source>
        <dbReference type="ARBA" id="ARBA00009437"/>
    </source>
</evidence>
<dbReference type="Gene3D" id="1.10.10.10">
    <property type="entry name" value="Winged helix-like DNA-binding domain superfamily/Winged helix DNA-binding domain"/>
    <property type="match status" value="1"/>
</dbReference>
<protein>
    <submittedName>
        <fullName evidence="6">LysR substrate-binding domain-containing protein</fullName>
    </submittedName>
</protein>
<dbReference type="InterPro" id="IPR005119">
    <property type="entry name" value="LysR_subst-bd"/>
</dbReference>
<dbReference type="Pfam" id="PF03466">
    <property type="entry name" value="LysR_substrate"/>
    <property type="match status" value="1"/>
</dbReference>
<keyword evidence="3" id="KW-0238">DNA-binding</keyword>
<evidence type="ECO:0000256" key="2">
    <source>
        <dbReference type="ARBA" id="ARBA00023015"/>
    </source>
</evidence>
<dbReference type="SUPFAM" id="SSF46785">
    <property type="entry name" value="Winged helix' DNA-binding domain"/>
    <property type="match status" value="1"/>
</dbReference>
<feature type="domain" description="HTH lysR-type" evidence="5">
    <location>
        <begin position="1"/>
        <end position="53"/>
    </location>
</feature>
<dbReference type="Gene3D" id="3.40.190.10">
    <property type="entry name" value="Periplasmic binding protein-like II"/>
    <property type="match status" value="2"/>
</dbReference>
<name>A0ABV7RCY8_9RHOB</name>
<dbReference type="PROSITE" id="PS50931">
    <property type="entry name" value="HTH_LYSR"/>
    <property type="match status" value="1"/>
</dbReference>
<dbReference type="EMBL" id="JBHRXJ010000036">
    <property type="protein sequence ID" value="MFC3530530.1"/>
    <property type="molecule type" value="Genomic_DNA"/>
</dbReference>
<dbReference type="RefSeq" id="WP_374427544.1">
    <property type="nucleotide sequence ID" value="NZ_JBHRXJ010000036.1"/>
</dbReference>
<accession>A0ABV7RCY8</accession>
<dbReference type="PANTHER" id="PTHR30537">
    <property type="entry name" value="HTH-TYPE TRANSCRIPTIONAL REGULATOR"/>
    <property type="match status" value="1"/>
</dbReference>
<comment type="caution">
    <text evidence="6">The sequence shown here is derived from an EMBL/GenBank/DDBJ whole genome shotgun (WGS) entry which is preliminary data.</text>
</comment>
<dbReference type="InterPro" id="IPR036390">
    <property type="entry name" value="WH_DNA-bd_sf"/>
</dbReference>
<evidence type="ECO:0000256" key="4">
    <source>
        <dbReference type="ARBA" id="ARBA00023163"/>
    </source>
</evidence>
<keyword evidence="2" id="KW-0805">Transcription regulation</keyword>
<dbReference type="Pfam" id="PF00126">
    <property type="entry name" value="HTH_1"/>
    <property type="match status" value="1"/>
</dbReference>
<dbReference type="PANTHER" id="PTHR30537:SF74">
    <property type="entry name" value="HTH-TYPE TRANSCRIPTIONAL REGULATOR TRPI"/>
    <property type="match status" value="1"/>
</dbReference>
<comment type="similarity">
    <text evidence="1">Belongs to the LysR transcriptional regulatory family.</text>
</comment>
<proteinExistence type="inferred from homology"/>
<dbReference type="InterPro" id="IPR058163">
    <property type="entry name" value="LysR-type_TF_proteobact-type"/>
</dbReference>
<evidence type="ECO:0000259" key="5">
    <source>
        <dbReference type="PROSITE" id="PS50931"/>
    </source>
</evidence>
<keyword evidence="4" id="KW-0804">Transcription</keyword>
<dbReference type="InterPro" id="IPR000847">
    <property type="entry name" value="LysR_HTH_N"/>
</dbReference>
<dbReference type="InterPro" id="IPR036388">
    <property type="entry name" value="WH-like_DNA-bd_sf"/>
</dbReference>
<dbReference type="SUPFAM" id="SSF53850">
    <property type="entry name" value="Periplasmic binding protein-like II"/>
    <property type="match status" value="1"/>
</dbReference>
<evidence type="ECO:0000313" key="7">
    <source>
        <dbReference type="Proteomes" id="UP001595721"/>
    </source>
</evidence>
<reference evidence="7" key="1">
    <citation type="journal article" date="2019" name="Int. J. Syst. Evol. Microbiol.">
        <title>The Global Catalogue of Microorganisms (GCM) 10K type strain sequencing project: providing services to taxonomists for standard genome sequencing and annotation.</title>
        <authorList>
            <consortium name="The Broad Institute Genomics Platform"/>
            <consortium name="The Broad Institute Genome Sequencing Center for Infectious Disease"/>
            <person name="Wu L."/>
            <person name="Ma J."/>
        </authorList>
    </citation>
    <scope>NUCLEOTIDE SEQUENCE [LARGE SCALE GENOMIC DNA]</scope>
    <source>
        <strain evidence="7">KCTC 42899</strain>
    </source>
</reference>
<evidence type="ECO:0000313" key="6">
    <source>
        <dbReference type="EMBL" id="MFC3530530.1"/>
    </source>
</evidence>
<organism evidence="6 7">
    <name type="scientific">Paracoccus mangrovi</name>
    <dbReference type="NCBI Taxonomy" id="1715645"/>
    <lineage>
        <taxon>Bacteria</taxon>
        <taxon>Pseudomonadati</taxon>
        <taxon>Pseudomonadota</taxon>
        <taxon>Alphaproteobacteria</taxon>
        <taxon>Rhodobacterales</taxon>
        <taxon>Paracoccaceae</taxon>
        <taxon>Paracoccus</taxon>
    </lineage>
</organism>
<dbReference type="Proteomes" id="UP001595721">
    <property type="component" value="Unassembled WGS sequence"/>
</dbReference>